<name>A0A6J4VAZ1_9BACT</name>
<dbReference type="Gene3D" id="3.40.50.300">
    <property type="entry name" value="P-loop containing nucleotide triphosphate hydrolases"/>
    <property type="match status" value="1"/>
</dbReference>
<dbReference type="InterPro" id="IPR050238">
    <property type="entry name" value="DNA_Rep/Repair_Clamp_Loader"/>
</dbReference>
<feature type="region of interest" description="Disordered" evidence="1">
    <location>
        <begin position="1"/>
        <end position="22"/>
    </location>
</feature>
<accession>A0A6J4VAZ1</accession>
<dbReference type="InterPro" id="IPR027417">
    <property type="entry name" value="P-loop_NTPase"/>
</dbReference>
<dbReference type="AlphaFoldDB" id="A0A6J4VAZ1"/>
<gene>
    <name evidence="2" type="ORF">AVDCRST_MAG87-2729</name>
</gene>
<dbReference type="SUPFAM" id="SSF52540">
    <property type="entry name" value="P-loop containing nucleoside triphosphate hydrolases"/>
    <property type="match status" value="1"/>
</dbReference>
<dbReference type="EMBL" id="CADCWJ010000597">
    <property type="protein sequence ID" value="CAA9574307.1"/>
    <property type="molecule type" value="Genomic_DNA"/>
</dbReference>
<protein>
    <recommendedName>
        <fullName evidence="3">DNA-directed DNA polymerase</fullName>
    </recommendedName>
</protein>
<evidence type="ECO:0000256" key="1">
    <source>
        <dbReference type="SAM" id="MobiDB-lite"/>
    </source>
</evidence>
<sequence>MSAEASGTTGPQELGTGNGHDWKIRGQDRVVRELRRAVTVGPRHAYILSGPAHSGKLSCATEFAAALLCPNSGDDAIACHACSICRRIERGVFPDLSIIDLDAQALNEKSQGKNLSLTISTVRRIGADVSLRPSEAPWRVVIVNDVETMQETAQEAFLKTLEEPPGYVVIVLLTTDADLLLPTILSRCVTLRMGTPSSTVVKAALVERGVEESRARDIATLSDGSIGWAVTAATDPSLVEERARVRTRAREWIAAGHYDRLVAATLLADGFVKDREAVFVELLAAQREWRAILHAVERVDGDRSPVDFPPAHQAFSSSSVVSSLRSIDVCITNLEANVRPRLALQTMVGEWPGSLS</sequence>
<reference evidence="2" key="1">
    <citation type="submission" date="2020-02" db="EMBL/GenBank/DDBJ databases">
        <authorList>
            <person name="Meier V. D."/>
        </authorList>
    </citation>
    <scope>NUCLEOTIDE SEQUENCE</scope>
    <source>
        <strain evidence="2">AVDCRST_MAG87</strain>
    </source>
</reference>
<dbReference type="GO" id="GO:0006261">
    <property type="term" value="P:DNA-templated DNA replication"/>
    <property type="evidence" value="ECO:0007669"/>
    <property type="project" value="TreeGrafter"/>
</dbReference>
<dbReference type="PANTHER" id="PTHR11669:SF8">
    <property type="entry name" value="DNA POLYMERASE III SUBUNIT DELTA"/>
    <property type="match status" value="1"/>
</dbReference>
<organism evidence="2">
    <name type="scientific">uncultured Thermomicrobiales bacterium</name>
    <dbReference type="NCBI Taxonomy" id="1645740"/>
    <lineage>
        <taxon>Bacteria</taxon>
        <taxon>Pseudomonadati</taxon>
        <taxon>Thermomicrobiota</taxon>
        <taxon>Thermomicrobia</taxon>
        <taxon>Thermomicrobiales</taxon>
        <taxon>environmental samples</taxon>
    </lineage>
</organism>
<evidence type="ECO:0000313" key="2">
    <source>
        <dbReference type="EMBL" id="CAA9574307.1"/>
    </source>
</evidence>
<dbReference type="Pfam" id="PF13177">
    <property type="entry name" value="DNA_pol3_delta2"/>
    <property type="match status" value="1"/>
</dbReference>
<dbReference type="PANTHER" id="PTHR11669">
    <property type="entry name" value="REPLICATION FACTOR C / DNA POLYMERASE III GAMMA-TAU SUBUNIT"/>
    <property type="match status" value="1"/>
</dbReference>
<proteinExistence type="predicted"/>
<feature type="compositionally biased region" description="Polar residues" evidence="1">
    <location>
        <begin position="1"/>
        <end position="11"/>
    </location>
</feature>
<evidence type="ECO:0008006" key="3">
    <source>
        <dbReference type="Google" id="ProtNLM"/>
    </source>
</evidence>